<proteinExistence type="predicted"/>
<reference evidence="2 3" key="1">
    <citation type="journal article" date="2019" name="Int. J. Syst. Evol. Microbiol.">
        <title>The Global Catalogue of Microorganisms (GCM) 10K type strain sequencing project: providing services to taxonomists for standard genome sequencing and annotation.</title>
        <authorList>
            <consortium name="The Broad Institute Genomics Platform"/>
            <consortium name="The Broad Institute Genome Sequencing Center for Infectious Disease"/>
            <person name="Wu L."/>
            <person name="Ma J."/>
        </authorList>
    </citation>
    <scope>NUCLEOTIDE SEQUENCE [LARGE SCALE GENOMIC DNA]</scope>
    <source>
        <strain evidence="2 3">JCM 14924</strain>
    </source>
</reference>
<dbReference type="Proteomes" id="UP001501391">
    <property type="component" value="Unassembled WGS sequence"/>
</dbReference>
<evidence type="ECO:0000256" key="1">
    <source>
        <dbReference type="SAM" id="MobiDB-lite"/>
    </source>
</evidence>
<keyword evidence="3" id="KW-1185">Reference proteome</keyword>
<organism evidence="2 3">
    <name type="scientific">Streptomyces bangladeshensis</name>
    <dbReference type="NCBI Taxonomy" id="295352"/>
    <lineage>
        <taxon>Bacteria</taxon>
        <taxon>Bacillati</taxon>
        <taxon>Actinomycetota</taxon>
        <taxon>Actinomycetes</taxon>
        <taxon>Kitasatosporales</taxon>
        <taxon>Streptomycetaceae</taxon>
        <taxon>Streptomyces</taxon>
    </lineage>
</organism>
<gene>
    <name evidence="2" type="ORF">GCM10009787_42870</name>
</gene>
<dbReference type="EMBL" id="BAAAOQ010000014">
    <property type="protein sequence ID" value="GAA2198778.1"/>
    <property type="molecule type" value="Genomic_DNA"/>
</dbReference>
<name>A0ABN3BPD9_9ACTN</name>
<evidence type="ECO:0000313" key="2">
    <source>
        <dbReference type="EMBL" id="GAA2198778.1"/>
    </source>
</evidence>
<protein>
    <submittedName>
        <fullName evidence="2">Uncharacterized protein</fullName>
    </submittedName>
</protein>
<feature type="compositionally biased region" description="Basic and acidic residues" evidence="1">
    <location>
        <begin position="69"/>
        <end position="83"/>
    </location>
</feature>
<accession>A0ABN3BPD9</accession>
<feature type="region of interest" description="Disordered" evidence="1">
    <location>
        <begin position="53"/>
        <end position="104"/>
    </location>
</feature>
<comment type="caution">
    <text evidence="2">The sequence shown here is derived from an EMBL/GenBank/DDBJ whole genome shotgun (WGS) entry which is preliminary data.</text>
</comment>
<evidence type="ECO:0000313" key="3">
    <source>
        <dbReference type="Proteomes" id="UP001501391"/>
    </source>
</evidence>
<sequence length="104" mass="11352">MTYVTLRCPVWQARAMLRSRTAMRPVGGVRPPMSTREGVRGRRWQVMAIGEARPSVTSWASPRAAPRQAGDKELEPPEADRALETMGAGTDNGPATMDRGVMSV</sequence>